<feature type="binding site" evidence="7">
    <location>
        <position position="94"/>
    </location>
    <ligand>
        <name>Mg(2+)</name>
        <dbReference type="ChEBI" id="CHEBI:18420"/>
        <label>1</label>
        <note>catalytic</note>
    </ligand>
</feature>
<dbReference type="InterPro" id="IPR020583">
    <property type="entry name" value="Inositol_monoP_metal-BS"/>
</dbReference>
<dbReference type="Gene3D" id="3.40.190.80">
    <property type="match status" value="1"/>
</dbReference>
<comment type="pathway">
    <text evidence="2 8">Polyol metabolism; myo-inositol biosynthesis; myo-inositol from D-glucose 6-phosphate: step 2/2.</text>
</comment>
<evidence type="ECO:0000256" key="1">
    <source>
        <dbReference type="ARBA" id="ARBA00001946"/>
    </source>
</evidence>
<evidence type="ECO:0000256" key="4">
    <source>
        <dbReference type="ARBA" id="ARBA00022723"/>
    </source>
</evidence>
<dbReference type="GO" id="GO:0046854">
    <property type="term" value="P:phosphatidylinositol phosphate biosynthetic process"/>
    <property type="evidence" value="ECO:0007669"/>
    <property type="project" value="InterPro"/>
</dbReference>
<feature type="transmembrane region" description="Helical" evidence="9">
    <location>
        <begin position="187"/>
        <end position="206"/>
    </location>
</feature>
<dbReference type="PANTHER" id="PTHR20854">
    <property type="entry name" value="INOSITOL MONOPHOSPHATASE"/>
    <property type="match status" value="1"/>
</dbReference>
<dbReference type="EC" id="3.1.3.25" evidence="8"/>
<protein>
    <recommendedName>
        <fullName evidence="8">Inositol-1-monophosphatase</fullName>
        <ecNumber evidence="8">3.1.3.25</ecNumber>
    </recommendedName>
</protein>
<organism evidence="10">
    <name type="scientific">Culicoides sonorensis</name>
    <name type="common">Biting midge</name>
    <dbReference type="NCBI Taxonomy" id="179676"/>
    <lineage>
        <taxon>Eukaryota</taxon>
        <taxon>Metazoa</taxon>
        <taxon>Ecdysozoa</taxon>
        <taxon>Arthropoda</taxon>
        <taxon>Hexapoda</taxon>
        <taxon>Insecta</taxon>
        <taxon>Pterygota</taxon>
        <taxon>Neoptera</taxon>
        <taxon>Endopterygota</taxon>
        <taxon>Diptera</taxon>
        <taxon>Nematocera</taxon>
        <taxon>Chironomoidea</taxon>
        <taxon>Ceratopogonidae</taxon>
        <taxon>Ceratopogoninae</taxon>
        <taxon>Culicoides</taxon>
        <taxon>Monoculicoides</taxon>
    </lineage>
</organism>
<dbReference type="EMBL" id="UFQT01002004">
    <property type="protein sequence ID" value="SSX32372.1"/>
    <property type="molecule type" value="Genomic_DNA"/>
</dbReference>
<dbReference type="PRINTS" id="PR00377">
    <property type="entry name" value="IMPHPHTASES"/>
</dbReference>
<dbReference type="UniPathway" id="UPA00823">
    <property type="reaction ID" value="UER00788"/>
</dbReference>
<keyword evidence="4 7" id="KW-0479">Metal-binding</keyword>
<dbReference type="SUPFAM" id="SSF56655">
    <property type="entry name" value="Carbohydrate phosphatase"/>
    <property type="match status" value="1"/>
</dbReference>
<accession>A0A336L5U9</accession>
<keyword evidence="6 7" id="KW-0460">Magnesium</keyword>
<dbReference type="GO" id="GO:0006021">
    <property type="term" value="P:inositol biosynthetic process"/>
    <property type="evidence" value="ECO:0007669"/>
    <property type="project" value="UniProtKB-UniPathway"/>
</dbReference>
<dbReference type="FunFam" id="3.30.540.10:FF:000004">
    <property type="entry name" value="Inositol-1-monophosphatase"/>
    <property type="match status" value="1"/>
</dbReference>
<keyword evidence="9" id="KW-1133">Transmembrane helix</keyword>
<evidence type="ECO:0000256" key="3">
    <source>
        <dbReference type="ARBA" id="ARBA00009759"/>
    </source>
</evidence>
<dbReference type="GO" id="GO:0046872">
    <property type="term" value="F:metal ion binding"/>
    <property type="evidence" value="ECO:0007669"/>
    <property type="project" value="UniProtKB-KW"/>
</dbReference>
<evidence type="ECO:0000256" key="7">
    <source>
        <dbReference type="PIRSR" id="PIRSR600760-2"/>
    </source>
</evidence>
<comment type="catalytic activity">
    <reaction evidence="8">
        <text>a myo-inositol phosphate + H2O = myo-inositol + phosphate</text>
        <dbReference type="Rhea" id="RHEA:24056"/>
        <dbReference type="ChEBI" id="CHEBI:15377"/>
        <dbReference type="ChEBI" id="CHEBI:17268"/>
        <dbReference type="ChEBI" id="CHEBI:43474"/>
        <dbReference type="ChEBI" id="CHEBI:84139"/>
        <dbReference type="EC" id="3.1.3.25"/>
    </reaction>
</comment>
<feature type="binding site" evidence="7">
    <location>
        <position position="93"/>
    </location>
    <ligand>
        <name>Mg(2+)</name>
        <dbReference type="ChEBI" id="CHEBI:18420"/>
        <label>2</label>
    </ligand>
</feature>
<dbReference type="InterPro" id="IPR020550">
    <property type="entry name" value="Inositol_monophosphatase_CS"/>
</dbReference>
<evidence type="ECO:0000313" key="10">
    <source>
        <dbReference type="EMBL" id="SSX12930.1"/>
    </source>
</evidence>
<keyword evidence="5 8" id="KW-0378">Hydrolase</keyword>
<dbReference type="Pfam" id="PF00459">
    <property type="entry name" value="Inositol_P"/>
    <property type="match status" value="1"/>
</dbReference>
<evidence type="ECO:0000313" key="11">
    <source>
        <dbReference type="EMBL" id="SSX32372.1"/>
    </source>
</evidence>
<reference evidence="11" key="2">
    <citation type="submission" date="2018-07" db="EMBL/GenBank/DDBJ databases">
        <authorList>
            <person name="Quirk P.G."/>
            <person name="Krulwich T.A."/>
        </authorList>
    </citation>
    <scope>NUCLEOTIDE SEQUENCE</scope>
</reference>
<evidence type="ECO:0000256" key="6">
    <source>
        <dbReference type="ARBA" id="ARBA00022842"/>
    </source>
</evidence>
<keyword evidence="9" id="KW-0472">Membrane</keyword>
<name>A0A336L5U9_CULSO</name>
<dbReference type="PROSITE" id="PS00629">
    <property type="entry name" value="IMP_1"/>
    <property type="match status" value="1"/>
</dbReference>
<dbReference type="InterPro" id="IPR000760">
    <property type="entry name" value="Inositol_monophosphatase-like"/>
</dbReference>
<evidence type="ECO:0000256" key="2">
    <source>
        <dbReference type="ARBA" id="ARBA00005152"/>
    </source>
</evidence>
<feature type="binding site" evidence="7">
    <location>
        <position position="71"/>
    </location>
    <ligand>
        <name>Mg(2+)</name>
        <dbReference type="ChEBI" id="CHEBI:18420"/>
        <label>1</label>
        <note>catalytic</note>
    </ligand>
</feature>
<evidence type="ECO:0000256" key="5">
    <source>
        <dbReference type="ARBA" id="ARBA00022801"/>
    </source>
</evidence>
<comment type="cofactor">
    <cofactor evidence="1 7 8">
        <name>Mg(2+)</name>
        <dbReference type="ChEBI" id="CHEBI:18420"/>
    </cofactor>
</comment>
<dbReference type="VEuPathDB" id="VectorBase:CSON004900"/>
<evidence type="ECO:0000256" key="8">
    <source>
        <dbReference type="RuleBase" id="RU364068"/>
    </source>
</evidence>
<dbReference type="AlphaFoldDB" id="A0A336L5U9"/>
<dbReference type="OMA" id="FAGGQSR"/>
<dbReference type="InterPro" id="IPR033942">
    <property type="entry name" value="IMPase"/>
</dbReference>
<comment type="similarity">
    <text evidence="3 8">Belongs to the inositol monophosphatase superfamily.</text>
</comment>
<dbReference type="CDD" id="cd01639">
    <property type="entry name" value="IMPase"/>
    <property type="match status" value="1"/>
</dbReference>
<gene>
    <name evidence="10" type="primary">CSON004900</name>
</gene>
<feature type="binding site" evidence="7">
    <location>
        <position position="218"/>
    </location>
    <ligand>
        <name>Mg(2+)</name>
        <dbReference type="ChEBI" id="CHEBI:18420"/>
        <label>1</label>
        <note>catalytic</note>
    </ligand>
</feature>
<reference evidence="10" key="1">
    <citation type="submission" date="2018-04" db="EMBL/GenBank/DDBJ databases">
        <authorList>
            <person name="Go L.Y."/>
            <person name="Mitchell J.A."/>
        </authorList>
    </citation>
    <scope>NUCLEOTIDE SEQUENCE</scope>
    <source>
        <tissue evidence="10">Whole organism</tissue>
    </source>
</reference>
<dbReference type="GO" id="GO:0007165">
    <property type="term" value="P:signal transduction"/>
    <property type="evidence" value="ECO:0007669"/>
    <property type="project" value="TreeGrafter"/>
</dbReference>
<feature type="binding site" evidence="7">
    <location>
        <position position="91"/>
    </location>
    <ligand>
        <name>Mg(2+)</name>
        <dbReference type="ChEBI" id="CHEBI:18420"/>
        <label>1</label>
        <note>catalytic</note>
    </ligand>
</feature>
<dbReference type="PANTHER" id="PTHR20854:SF25">
    <property type="entry name" value="INOSITOL-1-MONOPHOSPHATASE"/>
    <property type="match status" value="1"/>
</dbReference>
<dbReference type="GO" id="GO:0008934">
    <property type="term" value="F:inositol monophosphate 1-phosphatase activity"/>
    <property type="evidence" value="ECO:0007669"/>
    <property type="project" value="InterPro"/>
</dbReference>
<dbReference type="PROSITE" id="PS00630">
    <property type="entry name" value="IMP_2"/>
    <property type="match status" value="1"/>
</dbReference>
<evidence type="ECO:0000256" key="9">
    <source>
        <dbReference type="SAM" id="Phobius"/>
    </source>
</evidence>
<dbReference type="Gene3D" id="3.30.540.10">
    <property type="entry name" value="Fructose-1,6-Bisphosphatase, subunit A, domain 1"/>
    <property type="match status" value="1"/>
</dbReference>
<sequence length="273" mass="30834">MDEKILDDCFNYVYQLTLECGELVKEGASKTKVIETKEHKHDVVTEYDKKVEEILINGIKKKFPDHKFIAEESSYGNVLPELTDSPTWIIDPIDGTQNFTRNIRLVCISIGLVVNKQIVLSILYNPCMDEMYTAKKGQGAFLNNERIHVSSCKKFSDALFCFTLIPRRGQGNLFKARILEFMKRSNGFRIFGSVALTLCFIASGLMDAYSFENVMPWDVAGGILLIEEAGGFVKHKTGKSYDLMEPNLVVAATEELCDEMIGIINDIEVKNFD</sequence>
<dbReference type="EMBL" id="UFQS01002004">
    <property type="protein sequence ID" value="SSX12930.1"/>
    <property type="molecule type" value="Genomic_DNA"/>
</dbReference>
<dbReference type="PRINTS" id="PR00378">
    <property type="entry name" value="LIIMPHPHTASE"/>
</dbReference>
<proteinExistence type="inferred from homology"/>
<dbReference type="InterPro" id="IPR020552">
    <property type="entry name" value="Inositol_monoPase_Li-sen"/>
</dbReference>
<keyword evidence="9" id="KW-0812">Transmembrane</keyword>